<feature type="domain" description="YgjP-like metallopeptidase" evidence="1">
    <location>
        <begin position="20"/>
        <end position="227"/>
    </location>
</feature>
<dbReference type="InterPro" id="IPR002725">
    <property type="entry name" value="YgjP-like_metallopeptidase"/>
</dbReference>
<dbReference type="OrthoDB" id="9811177at2"/>
<dbReference type="PANTHER" id="PTHR30399">
    <property type="entry name" value="UNCHARACTERIZED PROTEIN YGJP"/>
    <property type="match status" value="1"/>
</dbReference>
<dbReference type="Pfam" id="PF01863">
    <property type="entry name" value="YgjP-like"/>
    <property type="match status" value="1"/>
</dbReference>
<proteinExistence type="predicted"/>
<sequence>MKIIRIDSIPIKLHFKAIKNLYIRVLPPAGEVVVSVPQRMGEELALAFINQRLSWIKKQRQKFAHYQAVPALQYETGERHYLWGKLYPLYVFEGYAKHEIYHDAEGLNMFVRDGTSSKGRALVMQNFYKAQIRAALKDYVPKWERRMGISAPIIDLRTMKSRWGSCRSDGQRICLNTELAKRPLESLEYVLVHELVHLFEQSHNQRFQALMDKCLADWRERKQRLNQPLV</sequence>
<evidence type="ECO:0000313" key="3">
    <source>
        <dbReference type="Proteomes" id="UP000029629"/>
    </source>
</evidence>
<evidence type="ECO:0000313" key="2">
    <source>
        <dbReference type="EMBL" id="KGF30980.1"/>
    </source>
</evidence>
<dbReference type="Gene3D" id="3.30.2010.10">
    <property type="entry name" value="Metalloproteases ('zincins'), catalytic domain"/>
    <property type="match status" value="1"/>
</dbReference>
<name>A0A095Z8C3_9BURK</name>
<gene>
    <name evidence="2" type="ORF">HMPREF2130_05110</name>
</gene>
<dbReference type="RefSeq" id="WP_036558733.1">
    <property type="nucleotide sequence ID" value="NZ_JRNI01000018.1"/>
</dbReference>
<evidence type="ECO:0000259" key="1">
    <source>
        <dbReference type="Pfam" id="PF01863"/>
    </source>
</evidence>
<dbReference type="Proteomes" id="UP000029629">
    <property type="component" value="Unassembled WGS sequence"/>
</dbReference>
<dbReference type="InterPro" id="IPR053136">
    <property type="entry name" value="UTP_pyrophosphatase-like"/>
</dbReference>
<reference evidence="2 3" key="1">
    <citation type="submission" date="2014-07" db="EMBL/GenBank/DDBJ databases">
        <authorList>
            <person name="McCorrison J."/>
            <person name="Sanka R."/>
            <person name="Torralba M."/>
            <person name="Gillis M."/>
            <person name="Haft D.H."/>
            <person name="Methe B."/>
            <person name="Sutton G."/>
            <person name="Nelson K.E."/>
        </authorList>
    </citation>
    <scope>NUCLEOTIDE SEQUENCE [LARGE SCALE GENOMIC DNA]</scope>
    <source>
        <strain evidence="2 3">DNF00040</strain>
    </source>
</reference>
<dbReference type="eggNOG" id="COG1451">
    <property type="taxonomic scope" value="Bacteria"/>
</dbReference>
<protein>
    <recommendedName>
        <fullName evidence="1">YgjP-like metallopeptidase domain-containing protein</fullName>
    </recommendedName>
</protein>
<keyword evidence="3" id="KW-1185">Reference proteome</keyword>
<dbReference type="CDD" id="cd07344">
    <property type="entry name" value="M48_yhfN_like"/>
    <property type="match status" value="1"/>
</dbReference>
<accession>A0A095Z8C3</accession>
<dbReference type="PANTHER" id="PTHR30399:SF1">
    <property type="entry name" value="UTP PYROPHOSPHATASE"/>
    <property type="match status" value="1"/>
</dbReference>
<organism evidence="2 3">
    <name type="scientific">Oligella urethralis DNF00040</name>
    <dbReference type="NCBI Taxonomy" id="1401065"/>
    <lineage>
        <taxon>Bacteria</taxon>
        <taxon>Pseudomonadati</taxon>
        <taxon>Pseudomonadota</taxon>
        <taxon>Betaproteobacteria</taxon>
        <taxon>Burkholderiales</taxon>
        <taxon>Alcaligenaceae</taxon>
        <taxon>Oligella</taxon>
    </lineage>
</organism>
<dbReference type="AlphaFoldDB" id="A0A095Z8C3"/>
<dbReference type="EMBL" id="JRNI01000018">
    <property type="protein sequence ID" value="KGF30980.1"/>
    <property type="molecule type" value="Genomic_DNA"/>
</dbReference>
<comment type="caution">
    <text evidence="2">The sequence shown here is derived from an EMBL/GenBank/DDBJ whole genome shotgun (WGS) entry which is preliminary data.</text>
</comment>